<comment type="caution">
    <text evidence="1">The sequence shown here is derived from an EMBL/GenBank/DDBJ whole genome shotgun (WGS) entry which is preliminary data.</text>
</comment>
<gene>
    <name evidence="1" type="ORF">ROSEINA2194_01826</name>
</gene>
<protein>
    <submittedName>
        <fullName evidence="1">TonB-dependent outer membrane receptor, SusC/RagA subfamily, signature region</fullName>
    </submittedName>
</protein>
<reference evidence="1 2" key="1">
    <citation type="submission" date="2009-02" db="EMBL/GenBank/DDBJ databases">
        <authorList>
            <person name="Fulton L."/>
            <person name="Clifton S."/>
            <person name="Fulton B."/>
            <person name="Xu J."/>
            <person name="Minx P."/>
            <person name="Pepin K.H."/>
            <person name="Johnson M."/>
            <person name="Bhonagiri V."/>
            <person name="Nash W.E."/>
            <person name="Mardis E.R."/>
            <person name="Wilson R.K."/>
        </authorList>
    </citation>
    <scope>NUCLEOTIDE SEQUENCE [LARGE SCALE GENOMIC DNA]</scope>
    <source>
        <strain evidence="1 2">DSM 16841</strain>
    </source>
</reference>
<dbReference type="InterPro" id="IPR037066">
    <property type="entry name" value="Plug_dom_sf"/>
</dbReference>
<dbReference type="Gene3D" id="2.170.130.10">
    <property type="entry name" value="TonB-dependent receptor, plug domain"/>
    <property type="match status" value="1"/>
</dbReference>
<reference evidence="1 2" key="2">
    <citation type="submission" date="2009-03" db="EMBL/GenBank/DDBJ databases">
        <title>Draft genome sequence of Roseburia inulinivorans (DSM 16841).</title>
        <authorList>
            <person name="Sudarsanam P."/>
            <person name="Ley R."/>
            <person name="Guruge J."/>
            <person name="Turnbaugh P.J."/>
            <person name="Mahowald M."/>
            <person name="Liep D."/>
            <person name="Gordon J."/>
        </authorList>
    </citation>
    <scope>NUCLEOTIDE SEQUENCE [LARGE SCALE GENOMIC DNA]</scope>
    <source>
        <strain evidence="1 2">DSM 16841</strain>
    </source>
</reference>
<keyword evidence="1" id="KW-0675">Receptor</keyword>
<dbReference type="eggNOG" id="COG1629">
    <property type="taxonomic scope" value="Bacteria"/>
</dbReference>
<dbReference type="Proteomes" id="UP000003561">
    <property type="component" value="Unassembled WGS sequence"/>
</dbReference>
<evidence type="ECO:0000313" key="1">
    <source>
        <dbReference type="EMBL" id="EEG94320.1"/>
    </source>
</evidence>
<dbReference type="AlphaFoldDB" id="C0FSW0"/>
<dbReference type="InterPro" id="IPR023997">
    <property type="entry name" value="TonB-dep_OMP_SusC/RagA_CS"/>
</dbReference>
<proteinExistence type="predicted"/>
<evidence type="ECO:0000313" key="2">
    <source>
        <dbReference type="Proteomes" id="UP000003561"/>
    </source>
</evidence>
<dbReference type="EMBL" id="ACFY01000074">
    <property type="protein sequence ID" value="EEG94320.1"/>
    <property type="molecule type" value="Genomic_DNA"/>
</dbReference>
<accession>C0FSW0</accession>
<sequence length="131" mass="14650">IESMTVLKDASSTAIYGSRAANGVVIMTSKKGKMGQKARVSINAQYGWSKMTGDNIEMMNTEQWLNLQEMLDPGKAYDTTFQKRKKFYIDNGISTDWADVFFGDAAPTQQYDVNVVGGSEGINYYISFWTL</sequence>
<feature type="non-terminal residue" evidence="1">
    <location>
        <position position="1"/>
    </location>
</feature>
<organism evidence="1 2">
    <name type="scientific">Roseburia inulinivorans DSM 16841</name>
    <dbReference type="NCBI Taxonomy" id="622312"/>
    <lineage>
        <taxon>Bacteria</taxon>
        <taxon>Bacillati</taxon>
        <taxon>Bacillota</taxon>
        <taxon>Clostridia</taxon>
        <taxon>Lachnospirales</taxon>
        <taxon>Lachnospiraceae</taxon>
        <taxon>Roseburia</taxon>
    </lineage>
</organism>
<dbReference type="SUPFAM" id="SSF56935">
    <property type="entry name" value="Porins"/>
    <property type="match status" value="1"/>
</dbReference>
<dbReference type="NCBIfam" id="TIGR04057">
    <property type="entry name" value="SusC_RagA_signa"/>
    <property type="match status" value="1"/>
</dbReference>
<name>C0FSW0_9FIRM</name>